<dbReference type="EC" id="2.7.7.62" evidence="14"/>
<dbReference type="GO" id="GO:0008820">
    <property type="term" value="F:cobinamide phosphate guanylyltransferase activity"/>
    <property type="evidence" value="ECO:0007669"/>
    <property type="project" value="UniProtKB-EC"/>
</dbReference>
<evidence type="ECO:0000256" key="3">
    <source>
        <dbReference type="ARBA" id="ARBA00001522"/>
    </source>
</evidence>
<dbReference type="Gene3D" id="3.40.50.300">
    <property type="entry name" value="P-loop containing nucleotide triphosphate hydrolases"/>
    <property type="match status" value="1"/>
</dbReference>
<comment type="catalytic activity">
    <reaction evidence="2 14">
        <text>adenosylcob(III)inamide phosphate + GTP + H(+) = adenosylcob(III)inamide-GDP + diphosphate</text>
        <dbReference type="Rhea" id="RHEA:22712"/>
        <dbReference type="ChEBI" id="CHEBI:15378"/>
        <dbReference type="ChEBI" id="CHEBI:33019"/>
        <dbReference type="ChEBI" id="CHEBI:37565"/>
        <dbReference type="ChEBI" id="CHEBI:58502"/>
        <dbReference type="ChEBI" id="CHEBI:60487"/>
        <dbReference type="EC" id="2.7.7.62"/>
    </reaction>
</comment>
<dbReference type="NCBIfam" id="NF004469">
    <property type="entry name" value="PRK05800.1"/>
    <property type="match status" value="1"/>
</dbReference>
<dbReference type="EMBL" id="JAXIVU010000002">
    <property type="protein sequence ID" value="MDY7218331.1"/>
    <property type="molecule type" value="Genomic_DNA"/>
</dbReference>
<dbReference type="Pfam" id="PF02283">
    <property type="entry name" value="CobU"/>
    <property type="match status" value="1"/>
</dbReference>
<evidence type="ECO:0000256" key="4">
    <source>
        <dbReference type="ARBA" id="ARBA00003889"/>
    </source>
</evidence>
<gene>
    <name evidence="15" type="primary">cobU</name>
    <name evidence="15" type="ORF">TOI97_01865</name>
</gene>
<evidence type="ECO:0000256" key="6">
    <source>
        <dbReference type="ARBA" id="ARBA00005159"/>
    </source>
</evidence>
<dbReference type="CDD" id="cd00544">
    <property type="entry name" value="CobU"/>
    <property type="match status" value="1"/>
</dbReference>
<dbReference type="InterPro" id="IPR027417">
    <property type="entry name" value="P-loop_NTPase"/>
</dbReference>
<proteinExistence type="inferred from homology"/>
<evidence type="ECO:0000256" key="11">
    <source>
        <dbReference type="ARBA" id="ARBA00022777"/>
    </source>
</evidence>
<keyword evidence="12 14" id="KW-0067">ATP-binding</keyword>
<dbReference type="PIRSF" id="PIRSF006135">
    <property type="entry name" value="CobU"/>
    <property type="match status" value="1"/>
</dbReference>
<evidence type="ECO:0000313" key="16">
    <source>
        <dbReference type="Proteomes" id="UP001294570"/>
    </source>
</evidence>
<keyword evidence="8 14" id="KW-0169">Cobalamin biosynthesis</keyword>
<dbReference type="Proteomes" id="UP001294570">
    <property type="component" value="Unassembled WGS sequence"/>
</dbReference>
<keyword evidence="9 14" id="KW-0808">Transferase</keyword>
<evidence type="ECO:0000256" key="7">
    <source>
        <dbReference type="ARBA" id="ARBA00007490"/>
    </source>
</evidence>
<comment type="caution">
    <text evidence="15">The sequence shown here is derived from an EMBL/GenBank/DDBJ whole genome shotgun (WGS) entry which is preliminary data.</text>
</comment>
<evidence type="ECO:0000256" key="5">
    <source>
        <dbReference type="ARBA" id="ARBA00004692"/>
    </source>
</evidence>
<evidence type="ECO:0000313" key="15">
    <source>
        <dbReference type="EMBL" id="MDY7218331.1"/>
    </source>
</evidence>
<comment type="pathway">
    <text evidence="5 14">Cofactor biosynthesis; adenosylcobalamin biosynthesis; adenosylcobalamin from cob(II)yrinate a,c-diamide: step 6/7.</text>
</comment>
<keyword evidence="11 14" id="KW-0418">Kinase</keyword>
<accession>A0ABU5GN35</accession>
<dbReference type="SUPFAM" id="SSF52540">
    <property type="entry name" value="P-loop containing nucleoside triphosphate hydrolases"/>
    <property type="match status" value="1"/>
</dbReference>
<comment type="catalytic activity">
    <reaction evidence="1 14">
        <text>adenosylcob(III)inamide + ATP = adenosylcob(III)inamide phosphate + ADP + H(+)</text>
        <dbReference type="Rhea" id="RHEA:15769"/>
        <dbReference type="ChEBI" id="CHEBI:2480"/>
        <dbReference type="ChEBI" id="CHEBI:15378"/>
        <dbReference type="ChEBI" id="CHEBI:30616"/>
        <dbReference type="ChEBI" id="CHEBI:58502"/>
        <dbReference type="ChEBI" id="CHEBI:456216"/>
        <dbReference type="EC" id="2.7.1.156"/>
    </reaction>
</comment>
<evidence type="ECO:0000256" key="2">
    <source>
        <dbReference type="ARBA" id="ARBA00000711"/>
    </source>
</evidence>
<dbReference type="InterPro" id="IPR003203">
    <property type="entry name" value="CobU/CobP"/>
</dbReference>
<keyword evidence="16" id="KW-1185">Reference proteome</keyword>
<comment type="catalytic activity">
    <reaction evidence="3">
        <text>adenosylcob(III)inamide + GTP = adenosylcob(III)inamide phosphate + GDP + H(+)</text>
        <dbReference type="Rhea" id="RHEA:15765"/>
        <dbReference type="ChEBI" id="CHEBI:2480"/>
        <dbReference type="ChEBI" id="CHEBI:15378"/>
        <dbReference type="ChEBI" id="CHEBI:37565"/>
        <dbReference type="ChEBI" id="CHEBI:58189"/>
        <dbReference type="ChEBI" id="CHEBI:58502"/>
        <dbReference type="EC" id="2.7.1.156"/>
    </reaction>
</comment>
<keyword evidence="10 14" id="KW-0547">Nucleotide-binding</keyword>
<keyword evidence="13 14" id="KW-0342">GTP-binding</keyword>
<organism evidence="15 16">
    <name type="scientific">Denitrificimonas halotolerans</name>
    <dbReference type="NCBI Taxonomy" id="3098930"/>
    <lineage>
        <taxon>Bacteria</taxon>
        <taxon>Pseudomonadati</taxon>
        <taxon>Pseudomonadota</taxon>
        <taxon>Gammaproteobacteria</taxon>
        <taxon>Pseudomonadales</taxon>
        <taxon>Pseudomonadaceae</taxon>
        <taxon>Denitrificimonas</taxon>
    </lineage>
</organism>
<name>A0ABU5GN35_9GAMM</name>
<keyword evidence="15" id="KW-0548">Nucleotidyltransferase</keyword>
<dbReference type="PANTHER" id="PTHR34848:SF1">
    <property type="entry name" value="BIFUNCTIONAL ADENOSYLCOBALAMIN BIOSYNTHESIS PROTEIN COBU"/>
    <property type="match status" value="1"/>
</dbReference>
<evidence type="ECO:0000256" key="8">
    <source>
        <dbReference type="ARBA" id="ARBA00022573"/>
    </source>
</evidence>
<reference evidence="15 16" key="1">
    <citation type="submission" date="2023-12" db="EMBL/GenBank/DDBJ databases">
        <title>Denitrificimonas halotolerans sp. nov.,a novel species isolated from landfill leachate.</title>
        <authorList>
            <person name="Wang S."/>
        </authorList>
    </citation>
    <scope>NUCLEOTIDE SEQUENCE [LARGE SCALE GENOMIC DNA]</scope>
    <source>
        <strain evidence="15 16">JX-1</strain>
    </source>
</reference>
<comment type="function">
    <text evidence="4 14">Catalyzes ATP-dependent phosphorylation of adenosylcobinamide and addition of GMP to adenosylcobinamide phosphate.</text>
</comment>
<comment type="pathway">
    <text evidence="6 14">Cofactor biosynthesis; adenosylcobalamin biosynthesis; adenosylcobalamin from cob(II)yrinate a,c-diamide: step 5/7.</text>
</comment>
<evidence type="ECO:0000256" key="14">
    <source>
        <dbReference type="PIRNR" id="PIRNR006135"/>
    </source>
</evidence>
<protein>
    <recommendedName>
        <fullName evidence="14">Bifunctional adenosylcobalamin biosynthesis protein</fullName>
        <ecNumber evidence="14">2.7.1.156</ecNumber>
        <ecNumber evidence="14">2.7.7.62</ecNumber>
    </recommendedName>
</protein>
<evidence type="ECO:0000256" key="10">
    <source>
        <dbReference type="ARBA" id="ARBA00022741"/>
    </source>
</evidence>
<dbReference type="EC" id="2.7.1.156" evidence="14"/>
<comment type="similarity">
    <text evidence="7 14">Belongs to the CobU/CobP family.</text>
</comment>
<dbReference type="PANTHER" id="PTHR34848">
    <property type="match status" value="1"/>
</dbReference>
<sequence length="183" mass="20158">MLNDQRHTLVLGGIRSGKTGLAEAQALQQSLPVVYVATATAGDEEMTQRISRHQTLRPDVWGLVEEPLDLAKVLREQGRQSPVPCLLIDCMSLWVSNLLHIGDAQFQRQRDAFLEQIESYPGSLIVVSNETGLGTIGMDPLTRKFCDELGWLNQALAQRCQHVVLAVAGLSLVLKDSVDNDVE</sequence>
<evidence type="ECO:0000256" key="9">
    <source>
        <dbReference type="ARBA" id="ARBA00022679"/>
    </source>
</evidence>
<evidence type="ECO:0000256" key="1">
    <source>
        <dbReference type="ARBA" id="ARBA00000312"/>
    </source>
</evidence>
<dbReference type="GO" id="GO:0043752">
    <property type="term" value="F:adenosylcobinamide kinase activity"/>
    <property type="evidence" value="ECO:0007669"/>
    <property type="project" value="UniProtKB-EC"/>
</dbReference>
<dbReference type="RefSeq" id="WP_321552436.1">
    <property type="nucleotide sequence ID" value="NZ_JAXIVU010000002.1"/>
</dbReference>
<evidence type="ECO:0000256" key="12">
    <source>
        <dbReference type="ARBA" id="ARBA00022840"/>
    </source>
</evidence>
<evidence type="ECO:0000256" key="13">
    <source>
        <dbReference type="ARBA" id="ARBA00023134"/>
    </source>
</evidence>